<evidence type="ECO:0008006" key="7">
    <source>
        <dbReference type="Google" id="ProtNLM"/>
    </source>
</evidence>
<dbReference type="InterPro" id="IPR045123">
    <property type="entry name" value="METTL14-like"/>
</dbReference>
<dbReference type="PANTHER" id="PTHR13107">
    <property type="entry name" value="N6-ADENOSINE-METHYLTRANSFERASE NON-CATALYTIC SUBUNIT"/>
    <property type="match status" value="1"/>
</dbReference>
<feature type="compositionally biased region" description="Polar residues" evidence="4">
    <location>
        <begin position="581"/>
        <end position="597"/>
    </location>
</feature>
<keyword evidence="6" id="KW-1185">Reference proteome</keyword>
<accession>A0AAD4T8W0</accession>
<feature type="compositionally biased region" description="Basic and acidic residues" evidence="4">
    <location>
        <begin position="59"/>
        <end position="74"/>
    </location>
</feature>
<dbReference type="PANTHER" id="PTHR13107:SF0">
    <property type="entry name" value="N6-ADENOSINE-METHYLTRANSFERASE NON-CATALYTIC SUBUNIT"/>
    <property type="match status" value="1"/>
</dbReference>
<dbReference type="InterPro" id="IPR007757">
    <property type="entry name" value="MT-A70-like"/>
</dbReference>
<proteinExistence type="inferred from homology"/>
<dbReference type="GO" id="GO:0008168">
    <property type="term" value="F:methyltransferase activity"/>
    <property type="evidence" value="ECO:0007669"/>
    <property type="project" value="InterPro"/>
</dbReference>
<evidence type="ECO:0000256" key="2">
    <source>
        <dbReference type="ARBA" id="ARBA00023242"/>
    </source>
</evidence>
<feature type="compositionally biased region" description="Basic and acidic residues" evidence="4">
    <location>
        <begin position="337"/>
        <end position="348"/>
    </location>
</feature>
<feature type="compositionally biased region" description="Basic residues" evidence="4">
    <location>
        <begin position="37"/>
        <end position="47"/>
    </location>
</feature>
<comment type="caution">
    <text evidence="5">The sequence shown here is derived from an EMBL/GenBank/DDBJ whole genome shotgun (WGS) entry which is preliminary data.</text>
</comment>
<feature type="compositionally biased region" description="Polar residues" evidence="4">
    <location>
        <begin position="625"/>
        <end position="636"/>
    </location>
</feature>
<feature type="compositionally biased region" description="Basic and acidic residues" evidence="4">
    <location>
        <begin position="91"/>
        <end position="132"/>
    </location>
</feature>
<evidence type="ECO:0000256" key="4">
    <source>
        <dbReference type="SAM" id="MobiDB-lite"/>
    </source>
</evidence>
<dbReference type="GO" id="GO:0003729">
    <property type="term" value="F:mRNA binding"/>
    <property type="evidence" value="ECO:0007669"/>
    <property type="project" value="TreeGrafter"/>
</dbReference>
<dbReference type="GO" id="GO:0005634">
    <property type="term" value="C:nucleus"/>
    <property type="evidence" value="ECO:0007669"/>
    <property type="project" value="UniProtKB-SubCell"/>
</dbReference>
<feature type="region of interest" description="Disordered" evidence="4">
    <location>
        <begin position="785"/>
        <end position="824"/>
    </location>
</feature>
<gene>
    <name evidence="5" type="ORF">MKW98_004183</name>
</gene>
<comment type="subcellular location">
    <subcellularLocation>
        <location evidence="1">Nucleus</location>
    </subcellularLocation>
</comment>
<feature type="region of interest" description="Disordered" evidence="4">
    <location>
        <begin position="1"/>
        <end position="662"/>
    </location>
</feature>
<feature type="compositionally biased region" description="Basic and acidic residues" evidence="4">
    <location>
        <begin position="553"/>
        <end position="564"/>
    </location>
</feature>
<feature type="compositionally biased region" description="Basic and acidic residues" evidence="4">
    <location>
        <begin position="167"/>
        <end position="312"/>
    </location>
</feature>
<name>A0AAD4T8W0_9MAGN</name>
<dbReference type="SUPFAM" id="SSF53335">
    <property type="entry name" value="S-adenosyl-L-methionine-dependent methyltransferases"/>
    <property type="match status" value="1"/>
</dbReference>
<feature type="compositionally biased region" description="Basic and acidic residues" evidence="4">
    <location>
        <begin position="514"/>
        <end position="529"/>
    </location>
</feature>
<reference evidence="5" key="1">
    <citation type="submission" date="2022-04" db="EMBL/GenBank/DDBJ databases">
        <title>A functionally conserved STORR gene fusion in Papaver species that diverged 16.8 million years ago.</title>
        <authorList>
            <person name="Catania T."/>
        </authorList>
    </citation>
    <scope>NUCLEOTIDE SEQUENCE</scope>
    <source>
        <strain evidence="5">S-188037</strain>
    </source>
</reference>
<comment type="similarity">
    <text evidence="3">Belongs to the MT-A70-like family.</text>
</comment>
<feature type="compositionally biased region" description="Basic and acidic residues" evidence="4">
    <location>
        <begin position="11"/>
        <end position="26"/>
    </location>
</feature>
<organism evidence="5 6">
    <name type="scientific">Papaver atlanticum</name>
    <dbReference type="NCBI Taxonomy" id="357466"/>
    <lineage>
        <taxon>Eukaryota</taxon>
        <taxon>Viridiplantae</taxon>
        <taxon>Streptophyta</taxon>
        <taxon>Embryophyta</taxon>
        <taxon>Tracheophyta</taxon>
        <taxon>Spermatophyta</taxon>
        <taxon>Magnoliopsida</taxon>
        <taxon>Ranunculales</taxon>
        <taxon>Papaveraceae</taxon>
        <taxon>Papaveroideae</taxon>
        <taxon>Papaver</taxon>
    </lineage>
</organism>
<protein>
    <recommendedName>
        <fullName evidence="7">Methyltransferase-like protein 1</fullName>
    </recommendedName>
</protein>
<dbReference type="PROSITE" id="PS51143">
    <property type="entry name" value="MT_A70"/>
    <property type="match status" value="1"/>
</dbReference>
<dbReference type="AlphaFoldDB" id="A0AAD4T8W0"/>
<evidence type="ECO:0000256" key="1">
    <source>
        <dbReference type="ARBA" id="ARBA00004123"/>
    </source>
</evidence>
<dbReference type="PROSITE" id="PS00092">
    <property type="entry name" value="N6_MTASE"/>
    <property type="match status" value="1"/>
</dbReference>
<dbReference type="InterPro" id="IPR029063">
    <property type="entry name" value="SAM-dependent_MTases_sf"/>
</dbReference>
<keyword evidence="2" id="KW-0539">Nucleus</keyword>
<dbReference type="GO" id="GO:0036396">
    <property type="term" value="C:RNA N6-methyladenosine methyltransferase complex"/>
    <property type="evidence" value="ECO:0007669"/>
    <property type="project" value="TreeGrafter"/>
</dbReference>
<feature type="compositionally biased region" description="Low complexity" evidence="4">
    <location>
        <begin position="1118"/>
        <end position="1128"/>
    </location>
</feature>
<feature type="region of interest" description="Disordered" evidence="4">
    <location>
        <begin position="1109"/>
        <end position="1128"/>
    </location>
</feature>
<dbReference type="PROSITE" id="PS51592">
    <property type="entry name" value="SAM_MTA70L_2"/>
    <property type="match status" value="1"/>
</dbReference>
<feature type="compositionally biased region" description="Basic and acidic residues" evidence="4">
    <location>
        <begin position="359"/>
        <end position="457"/>
    </location>
</feature>
<evidence type="ECO:0000313" key="6">
    <source>
        <dbReference type="Proteomes" id="UP001202328"/>
    </source>
</evidence>
<evidence type="ECO:0000313" key="5">
    <source>
        <dbReference type="EMBL" id="KAI3943678.1"/>
    </source>
</evidence>
<feature type="compositionally biased region" description="Basic and acidic residues" evidence="4">
    <location>
        <begin position="470"/>
        <end position="493"/>
    </location>
</feature>
<dbReference type="InterPro" id="IPR002052">
    <property type="entry name" value="DNA_methylase_N6_adenine_CS"/>
</dbReference>
<sequence length="1229" mass="136912">MDGLESIRSYVKRDTEDSPDRKGDRVGEEEDWESSDKRKHRSSKSRKHVNEEDVEEWDSGGKRKNTGERTESRKRSGGSSIAGSGDEDDYDARKDGRSKQPKKYLEERSDKKSSSGFQDRESESSGKGRDASGSKGVVAADESEGNSSRKTSSKPSSHEGSQSKSRSKVENSHDGELDRDSRYSERKESSRDKVHGSREQDRNSRRRWDESDSVRSKEENNVVEKTDIRSDKTPDAKRESSRERTVDARNEHSDSKRRAIDLANDKGTKTSNGEEYRVDGERSRSRGRSEVQEEETRRVSVSREERSSIDKAKRFREKSNGLAEDVESIANRSSNRPHGDKPDKHKQQSDPAYGGHVALESRERSVNAEEDGHVRSRDRVGRDVRQSRRSHSLERGGRRRPESEDSGSDNDRSIGRKNMDRERESYRDDRSKGRDSSSWGDRNREWEGPKEGWKKNDSMNNKEMTDGDGNFDREREWESQRRERERIDSEMHLHRPVYRKGRGRLDGGNGTDSIEIRPKPSLDFGREESASTFAGRKTETGQRTDFTSATNDEDWKHHQEDSSRMADVYGTTDYQERYPDDSSSMLDQNIGRNNIDAQSGKGRGQKPLLSSNRSGGGQSSSAGSQPAQFGNNQGSVPFNRAPIQGPKGNNRLGRGGRGRAQGREVQRVGLQIPMMGPPFGPLGLPPGQMPIGSMSPAPGPPMGLGVMMSPFGGPNVWPGVRGVDMNMNMLAVPPGLSPIPPGPRFTPNMGTGPNPGMFFNPPVPLRGVNPSISGPGFNTMGKMGRGMPQEKAPANWGPPRLGGPLGKAPSRGEQNDYSQNFVDTGKRPQNFIRELELTNTVEDYPKLRELIQKKDEIVANAASPPMYYKCDLHEFVLSPEFFGTKFDVILVDPPWEEYVHRAPGVADHMDYWTFEEILNLKIEAIADTPSFIFLWVGDGVGLEQGRQCLKKWGFRRCEDICWVKTNKTHATAGLRHDSRTLFQHSKEHCLMGIKGTVRRSTDGHIIHANIDTDIIIAEEPAYGSTKKPEDIYQIIEHFSLGRRRLELFGEDHNIRSGWCTVGNGLSSSNFNAEAYLRNFADKDGKVWVGGGGRNPPPDAPHLILTTPDIESLRPKSPPQKNQQLSSSLSLTSMNTANRRPAVNSLQNPNVLTLNQEVSSSTPPTPLPWASSPMGVGLKGAGPDAVNVLLSNDNFFDSYAFSNNLPSAQVNIDHREAEPSHGPGAAANML</sequence>
<dbReference type="GO" id="GO:0032259">
    <property type="term" value="P:methylation"/>
    <property type="evidence" value="ECO:0007669"/>
    <property type="project" value="InterPro"/>
</dbReference>
<evidence type="ECO:0000256" key="3">
    <source>
        <dbReference type="PROSITE-ProRule" id="PRU00489"/>
    </source>
</evidence>
<dbReference type="Proteomes" id="UP001202328">
    <property type="component" value="Unassembled WGS sequence"/>
</dbReference>
<dbReference type="Pfam" id="PF05063">
    <property type="entry name" value="MT-A70"/>
    <property type="match status" value="1"/>
</dbReference>
<dbReference type="EMBL" id="JAJJMB010004170">
    <property type="protein sequence ID" value="KAI3943678.1"/>
    <property type="molecule type" value="Genomic_DNA"/>
</dbReference>